<evidence type="ECO:0000256" key="5">
    <source>
        <dbReference type="ARBA" id="ARBA00005359"/>
    </source>
</evidence>
<dbReference type="UniPathway" id="UPA00070">
    <property type="reaction ID" value="UER00946"/>
</dbReference>
<keyword evidence="8" id="KW-0285">Flavoprotein</keyword>
<comment type="similarity">
    <text evidence="5">Belongs to the dihydroorotate dehydrogenase family. Type 2 subfamily.</text>
</comment>
<dbReference type="PIRSF" id="PIRSF000164">
    <property type="entry name" value="DHO_oxidase"/>
    <property type="match status" value="1"/>
</dbReference>
<evidence type="ECO:0000259" key="15">
    <source>
        <dbReference type="Pfam" id="PF01180"/>
    </source>
</evidence>
<evidence type="ECO:0000256" key="6">
    <source>
        <dbReference type="ARBA" id="ARBA00012791"/>
    </source>
</evidence>
<evidence type="ECO:0000313" key="16">
    <source>
        <dbReference type="EMBL" id="AII14922.1"/>
    </source>
</evidence>
<dbReference type="Pfam" id="PF01180">
    <property type="entry name" value="DHO_dh"/>
    <property type="match status" value="1"/>
</dbReference>
<comment type="cofactor">
    <cofactor evidence="1">
        <name>FMN</name>
        <dbReference type="ChEBI" id="CHEBI:58210"/>
    </cofactor>
</comment>
<evidence type="ECO:0000256" key="12">
    <source>
        <dbReference type="ARBA" id="ARBA00023136"/>
    </source>
</evidence>
<gene>
    <name evidence="16" type="primary">pyrD</name>
    <name evidence="16" type="ORF">CIG1485E_1087</name>
</gene>
<comment type="catalytic activity">
    <reaction evidence="13">
        <text>(S)-dihydroorotate + a quinone = orotate + a quinol</text>
        <dbReference type="Rhea" id="RHEA:30187"/>
        <dbReference type="ChEBI" id="CHEBI:24646"/>
        <dbReference type="ChEBI" id="CHEBI:30839"/>
        <dbReference type="ChEBI" id="CHEBI:30864"/>
        <dbReference type="ChEBI" id="CHEBI:132124"/>
        <dbReference type="EC" id="1.3.5.2"/>
    </reaction>
</comment>
<protein>
    <recommendedName>
        <fullName evidence="7 14">Dihydroorotate dehydrogenase (quinone)</fullName>
        <ecNumber evidence="6 14">1.3.5.2</ecNumber>
    </recommendedName>
</protein>
<evidence type="ECO:0000256" key="8">
    <source>
        <dbReference type="ARBA" id="ARBA00022630"/>
    </source>
</evidence>
<dbReference type="Proteomes" id="UP000028486">
    <property type="component" value="Chromosome"/>
</dbReference>
<sequence length="352" mass="38793">MDYSDIKKIFFKFQPETIHHIAEYGMRFGIKLPFVADYLVDKFCYIDTKLSQNILGINFLNPVGLAGGFDKNATMIKPLTALGFGYLEYGTLTPKPQSGNPKPRLFRLIEEKSIQNAMGFNNDGVTKIKSRVEKLYPFSIPLLANIGKNKVTPNESALSDYETLVRELKDLCDAFVLNLSSPNTPNLRALQETSFINELLGALKPLTSKPIFLKIAPDMPTSKAIEICNAAVAAGVSGIILNNTSIDYSLSPKAKDFGGLSGQIIKEKSREFFKAIADEIYGKTVLISCGGIDDAKEAYERIKMGASLVQIYTSFIFEGPGICKKINKELVELLTNDGFSNICEAIGVDVRK</sequence>
<evidence type="ECO:0000256" key="9">
    <source>
        <dbReference type="ARBA" id="ARBA00022643"/>
    </source>
</evidence>
<evidence type="ECO:0000313" key="17">
    <source>
        <dbReference type="Proteomes" id="UP000028486"/>
    </source>
</evidence>
<dbReference type="GO" id="GO:0006207">
    <property type="term" value="P:'de novo' pyrimidine nucleobase biosynthetic process"/>
    <property type="evidence" value="ECO:0007669"/>
    <property type="project" value="UniProtKB-UniRule"/>
</dbReference>
<keyword evidence="17" id="KW-1185">Reference proteome</keyword>
<evidence type="ECO:0000256" key="4">
    <source>
        <dbReference type="ARBA" id="ARBA00005161"/>
    </source>
</evidence>
<dbReference type="KEGG" id="caj:CIG1485E_1087"/>
<dbReference type="GO" id="GO:0005737">
    <property type="term" value="C:cytoplasm"/>
    <property type="evidence" value="ECO:0007669"/>
    <property type="project" value="InterPro"/>
</dbReference>
<keyword evidence="10" id="KW-0665">Pyrimidine biosynthesis</keyword>
<dbReference type="SUPFAM" id="SSF51395">
    <property type="entry name" value="FMN-linked oxidoreductases"/>
    <property type="match status" value="1"/>
</dbReference>
<dbReference type="Gene3D" id="3.20.20.70">
    <property type="entry name" value="Aldolase class I"/>
    <property type="match status" value="1"/>
</dbReference>
<dbReference type="GO" id="GO:0106430">
    <property type="term" value="F:dihydroorotate dehydrogenase (quinone) activity"/>
    <property type="evidence" value="ECO:0007669"/>
    <property type="project" value="UniProtKB-EC"/>
</dbReference>
<dbReference type="NCBIfam" id="NF003652">
    <property type="entry name" value="PRK05286.2-5"/>
    <property type="match status" value="1"/>
</dbReference>
<dbReference type="InterPro" id="IPR005720">
    <property type="entry name" value="Dihydroorotate_DH_cat"/>
</dbReference>
<comment type="function">
    <text evidence="2">Catalyzes the conversion of dihydroorotate to orotate with quinone as electron acceptor.</text>
</comment>
<proteinExistence type="inferred from homology"/>
<dbReference type="InterPro" id="IPR005719">
    <property type="entry name" value="Dihydroorotate_DH_2"/>
</dbReference>
<evidence type="ECO:0000256" key="2">
    <source>
        <dbReference type="ARBA" id="ARBA00003125"/>
    </source>
</evidence>
<dbReference type="PROSITE" id="PS00911">
    <property type="entry name" value="DHODEHASE_1"/>
    <property type="match status" value="1"/>
</dbReference>
<evidence type="ECO:0000256" key="10">
    <source>
        <dbReference type="ARBA" id="ARBA00022975"/>
    </source>
</evidence>
<dbReference type="NCBIfam" id="NF003649">
    <property type="entry name" value="PRK05286.2-2"/>
    <property type="match status" value="1"/>
</dbReference>
<dbReference type="InterPro" id="IPR013785">
    <property type="entry name" value="Aldolase_TIM"/>
</dbReference>
<evidence type="ECO:0000256" key="14">
    <source>
        <dbReference type="NCBIfam" id="TIGR01036"/>
    </source>
</evidence>
<comment type="subcellular location">
    <subcellularLocation>
        <location evidence="3">Membrane</location>
    </subcellularLocation>
</comment>
<evidence type="ECO:0000256" key="11">
    <source>
        <dbReference type="ARBA" id="ARBA00023002"/>
    </source>
</evidence>
<name>A0A076FBY0_9BACT</name>
<dbReference type="NCBIfam" id="TIGR01036">
    <property type="entry name" value="pyrD_sub2"/>
    <property type="match status" value="1"/>
</dbReference>
<dbReference type="PATRIC" id="fig|1244531.5.peg.1188"/>
<dbReference type="GO" id="GO:0044205">
    <property type="term" value="P:'de novo' UMP biosynthetic process"/>
    <property type="evidence" value="ECO:0007669"/>
    <property type="project" value="UniProtKB-UniPathway"/>
</dbReference>
<keyword evidence="11 16" id="KW-0560">Oxidoreductase</keyword>
<dbReference type="STRING" id="1244531.CIG2463D_1179"/>
<dbReference type="AlphaFoldDB" id="A0A076FBY0"/>
<evidence type="ECO:0000256" key="3">
    <source>
        <dbReference type="ARBA" id="ARBA00004370"/>
    </source>
</evidence>
<accession>A0A076FBY0</accession>
<organism evidence="16 17">
    <name type="scientific">Campylobacter iguaniorum</name>
    <dbReference type="NCBI Taxonomy" id="1244531"/>
    <lineage>
        <taxon>Bacteria</taxon>
        <taxon>Pseudomonadati</taxon>
        <taxon>Campylobacterota</taxon>
        <taxon>Epsilonproteobacteria</taxon>
        <taxon>Campylobacterales</taxon>
        <taxon>Campylobacteraceae</taxon>
        <taxon>Campylobacter</taxon>
    </lineage>
</organism>
<reference evidence="17" key="1">
    <citation type="journal article" date="2014" name="Genome Announc.">
        <title>Complete Genome Sequence of Campylobacter iguaniorum Strain 1485ET, Isolated from a Bearded Dragon (Pogona vitticeps).</title>
        <authorList>
            <person name="Gilbert M.J."/>
            <person name="Miller W.G."/>
            <person name="Yee E."/>
            <person name="Kik M."/>
            <person name="Wagenaar J.A."/>
            <person name="Duim B."/>
        </authorList>
    </citation>
    <scope>NUCLEOTIDE SEQUENCE [LARGE SCALE GENOMIC DNA]</scope>
    <source>
        <strain evidence="17">1485E</strain>
    </source>
</reference>
<dbReference type="InterPro" id="IPR012135">
    <property type="entry name" value="Dihydroorotate_DH_1_2"/>
</dbReference>
<comment type="pathway">
    <text evidence="4">Pyrimidine metabolism; UMP biosynthesis via de novo pathway; orotate from (S)-dihydroorotate (quinone route): step 1/1.</text>
</comment>
<evidence type="ECO:0000256" key="1">
    <source>
        <dbReference type="ARBA" id="ARBA00001917"/>
    </source>
</evidence>
<dbReference type="eggNOG" id="COG0167">
    <property type="taxonomic scope" value="Bacteria"/>
</dbReference>
<dbReference type="PANTHER" id="PTHR48109:SF4">
    <property type="entry name" value="DIHYDROOROTATE DEHYDROGENASE (QUINONE), MITOCHONDRIAL"/>
    <property type="match status" value="1"/>
</dbReference>
<dbReference type="CDD" id="cd04738">
    <property type="entry name" value="DHOD_2_like"/>
    <property type="match status" value="1"/>
</dbReference>
<dbReference type="OrthoDB" id="9802377at2"/>
<dbReference type="HOGENOM" id="CLU_013640_2_0_7"/>
<dbReference type="RefSeq" id="WP_038454508.1">
    <property type="nucleotide sequence ID" value="NZ_CP009043.1"/>
</dbReference>
<feature type="domain" description="Dihydroorotate dehydrogenase catalytic" evidence="15">
    <location>
        <begin position="50"/>
        <end position="334"/>
    </location>
</feature>
<evidence type="ECO:0000256" key="13">
    <source>
        <dbReference type="ARBA" id="ARBA00048639"/>
    </source>
</evidence>
<dbReference type="PROSITE" id="PS00912">
    <property type="entry name" value="DHODEHASE_2"/>
    <property type="match status" value="1"/>
</dbReference>
<dbReference type="EC" id="1.3.5.2" evidence="6 14"/>
<keyword evidence="12" id="KW-0472">Membrane</keyword>
<dbReference type="GO" id="GO:0005886">
    <property type="term" value="C:plasma membrane"/>
    <property type="evidence" value="ECO:0007669"/>
    <property type="project" value="TreeGrafter"/>
</dbReference>
<dbReference type="PANTHER" id="PTHR48109">
    <property type="entry name" value="DIHYDROOROTATE DEHYDROGENASE (QUINONE), MITOCHONDRIAL-RELATED"/>
    <property type="match status" value="1"/>
</dbReference>
<dbReference type="InterPro" id="IPR050074">
    <property type="entry name" value="DHO_dehydrogenase"/>
</dbReference>
<dbReference type="EMBL" id="CP009043">
    <property type="protein sequence ID" value="AII14922.1"/>
    <property type="molecule type" value="Genomic_DNA"/>
</dbReference>
<dbReference type="InterPro" id="IPR001295">
    <property type="entry name" value="Dihydroorotate_DH_CS"/>
</dbReference>
<keyword evidence="9" id="KW-0288">FMN</keyword>
<evidence type="ECO:0000256" key="7">
    <source>
        <dbReference type="ARBA" id="ARBA00018366"/>
    </source>
</evidence>